<comment type="caution">
    <text evidence="6">The sequence shown here is derived from an EMBL/GenBank/DDBJ whole genome shotgun (WGS) entry which is preliminary data.</text>
</comment>
<dbReference type="InterPro" id="IPR011032">
    <property type="entry name" value="GroES-like_sf"/>
</dbReference>
<keyword evidence="1 4" id="KW-0479">Metal-binding</keyword>
<feature type="domain" description="Enoyl reductase (ER)" evidence="5">
    <location>
        <begin position="8"/>
        <end position="335"/>
    </location>
</feature>
<name>A0A841SRC8_9BACL</name>
<evidence type="ECO:0000256" key="2">
    <source>
        <dbReference type="ARBA" id="ARBA00022833"/>
    </source>
</evidence>
<keyword evidence="3" id="KW-0560">Oxidoreductase</keyword>
<evidence type="ECO:0000313" key="6">
    <source>
        <dbReference type="EMBL" id="MBB6634953.1"/>
    </source>
</evidence>
<proteinExistence type="inferred from homology"/>
<dbReference type="PROSITE" id="PS00059">
    <property type="entry name" value="ADH_ZINC"/>
    <property type="match status" value="1"/>
</dbReference>
<dbReference type="Pfam" id="PF00107">
    <property type="entry name" value="ADH_zinc_N"/>
    <property type="match status" value="1"/>
</dbReference>
<dbReference type="InterPro" id="IPR050129">
    <property type="entry name" value="Zn_alcohol_dh"/>
</dbReference>
<dbReference type="SUPFAM" id="SSF50129">
    <property type="entry name" value="GroES-like"/>
    <property type="match status" value="1"/>
</dbReference>
<dbReference type="Gene3D" id="3.40.50.720">
    <property type="entry name" value="NAD(P)-binding Rossmann-like Domain"/>
    <property type="match status" value="1"/>
</dbReference>
<dbReference type="PANTHER" id="PTHR43401:SF2">
    <property type="entry name" value="L-THREONINE 3-DEHYDROGENASE"/>
    <property type="match status" value="1"/>
</dbReference>
<evidence type="ECO:0000256" key="3">
    <source>
        <dbReference type="ARBA" id="ARBA00023002"/>
    </source>
</evidence>
<dbReference type="InterPro" id="IPR002328">
    <property type="entry name" value="ADH_Zn_CS"/>
</dbReference>
<evidence type="ECO:0000256" key="4">
    <source>
        <dbReference type="RuleBase" id="RU361277"/>
    </source>
</evidence>
<dbReference type="Proteomes" id="UP000535838">
    <property type="component" value="Unassembled WGS sequence"/>
</dbReference>
<organism evidence="6 7">
    <name type="scientific">Cohnella thailandensis</name>
    <dbReference type="NCBI Taxonomy" id="557557"/>
    <lineage>
        <taxon>Bacteria</taxon>
        <taxon>Bacillati</taxon>
        <taxon>Bacillota</taxon>
        <taxon>Bacilli</taxon>
        <taxon>Bacillales</taxon>
        <taxon>Paenibacillaceae</taxon>
        <taxon>Cohnella</taxon>
    </lineage>
</organism>
<comment type="cofactor">
    <cofactor evidence="4">
        <name>Zn(2+)</name>
        <dbReference type="ChEBI" id="CHEBI:29105"/>
    </cofactor>
</comment>
<dbReference type="InterPro" id="IPR036291">
    <property type="entry name" value="NAD(P)-bd_dom_sf"/>
</dbReference>
<dbReference type="GO" id="GO:0016491">
    <property type="term" value="F:oxidoreductase activity"/>
    <property type="evidence" value="ECO:0007669"/>
    <property type="project" value="UniProtKB-KW"/>
</dbReference>
<protein>
    <submittedName>
        <fullName evidence="6">Alcohol dehydrogenase catalytic domain-containing protein</fullName>
    </submittedName>
</protein>
<dbReference type="PANTHER" id="PTHR43401">
    <property type="entry name" value="L-THREONINE 3-DEHYDROGENASE"/>
    <property type="match status" value="1"/>
</dbReference>
<evidence type="ECO:0000256" key="1">
    <source>
        <dbReference type="ARBA" id="ARBA00022723"/>
    </source>
</evidence>
<sequence>MQAVYYEGNKTMTAGAAQEVKPGPGEVRIRVAFAGICGTDLHIYLGHMDQRVKLPQIMGHEMSGIVENVGEGVENVKPGDRVTVMPLHPCGECPACGAGHGHICHKLKFLGIETPGAFQTFWTVPAFTVLKLPGQLPLDLAAMIEPLAVACHDVRMGEVAPGEYAVVIGGGPIGALIALVARARGARVLVSEINPHRLELLEKLGFETVTPLETDVAQLVNERTGNAGADVVFEVTSSQSGAELMTKLPRTRGRIVVVGIFGKPPAVDLHRFFWRELRLLGARVYEREDFSRAIELAAEGTLPLQALITDVLPLDRVEEGFRLMTGGGNAMKILLRCDPQAEAEQPNLQP</sequence>
<dbReference type="AlphaFoldDB" id="A0A841SRC8"/>
<accession>A0A841SRC8</accession>
<keyword evidence="7" id="KW-1185">Reference proteome</keyword>
<dbReference type="GO" id="GO:0008270">
    <property type="term" value="F:zinc ion binding"/>
    <property type="evidence" value="ECO:0007669"/>
    <property type="project" value="InterPro"/>
</dbReference>
<dbReference type="InterPro" id="IPR013149">
    <property type="entry name" value="ADH-like_C"/>
</dbReference>
<dbReference type="Gene3D" id="3.90.180.10">
    <property type="entry name" value="Medium-chain alcohol dehydrogenases, catalytic domain"/>
    <property type="match status" value="1"/>
</dbReference>
<gene>
    <name evidence="6" type="ORF">H7B67_12600</name>
</gene>
<keyword evidence="2 4" id="KW-0862">Zinc</keyword>
<comment type="similarity">
    <text evidence="4">Belongs to the zinc-containing alcohol dehydrogenase family.</text>
</comment>
<dbReference type="EMBL" id="JACJVQ010000008">
    <property type="protein sequence ID" value="MBB6634953.1"/>
    <property type="molecule type" value="Genomic_DNA"/>
</dbReference>
<evidence type="ECO:0000259" key="5">
    <source>
        <dbReference type="SMART" id="SM00829"/>
    </source>
</evidence>
<dbReference type="InterPro" id="IPR020843">
    <property type="entry name" value="ER"/>
</dbReference>
<dbReference type="SUPFAM" id="SSF51735">
    <property type="entry name" value="NAD(P)-binding Rossmann-fold domains"/>
    <property type="match status" value="1"/>
</dbReference>
<dbReference type="SMART" id="SM00829">
    <property type="entry name" value="PKS_ER"/>
    <property type="match status" value="1"/>
</dbReference>
<dbReference type="Pfam" id="PF08240">
    <property type="entry name" value="ADH_N"/>
    <property type="match status" value="1"/>
</dbReference>
<dbReference type="RefSeq" id="WP_185120174.1">
    <property type="nucleotide sequence ID" value="NZ_JACJVQ010000008.1"/>
</dbReference>
<evidence type="ECO:0000313" key="7">
    <source>
        <dbReference type="Proteomes" id="UP000535838"/>
    </source>
</evidence>
<reference evidence="6 7" key="1">
    <citation type="submission" date="2020-08" db="EMBL/GenBank/DDBJ databases">
        <title>Cohnella phylogeny.</title>
        <authorList>
            <person name="Dunlap C."/>
        </authorList>
    </citation>
    <scope>NUCLEOTIDE SEQUENCE [LARGE SCALE GENOMIC DNA]</scope>
    <source>
        <strain evidence="6 7">DSM 25241</strain>
    </source>
</reference>
<dbReference type="InterPro" id="IPR013154">
    <property type="entry name" value="ADH-like_N"/>
</dbReference>